<evidence type="ECO:0000259" key="1">
    <source>
        <dbReference type="Pfam" id="PF14344"/>
    </source>
</evidence>
<dbReference type="Pfam" id="PF14344">
    <property type="entry name" value="DUF4397"/>
    <property type="match status" value="1"/>
</dbReference>
<keyword evidence="3" id="KW-1185">Reference proteome</keyword>
<evidence type="ECO:0000313" key="2">
    <source>
        <dbReference type="EMBL" id="WCT13591.1"/>
    </source>
</evidence>
<proteinExistence type="predicted"/>
<dbReference type="RefSeq" id="WP_273631900.1">
    <property type="nucleotide sequence ID" value="NZ_CP117167.1"/>
</dbReference>
<dbReference type="EMBL" id="CP117167">
    <property type="protein sequence ID" value="WCT13591.1"/>
    <property type="molecule type" value="Genomic_DNA"/>
</dbReference>
<reference evidence="2 3" key="1">
    <citation type="submission" date="2023-02" db="EMBL/GenBank/DDBJ databases">
        <title>Genome sequence of Mucilaginibacter jinjuensis strain KACC 16571.</title>
        <authorList>
            <person name="Kim S."/>
            <person name="Heo J."/>
            <person name="Kwon S.-W."/>
        </authorList>
    </citation>
    <scope>NUCLEOTIDE SEQUENCE [LARGE SCALE GENOMIC DNA]</scope>
    <source>
        <strain evidence="2 3">KACC 16571</strain>
    </source>
</reference>
<sequence>MAEKRDQYIFNFLMLLLLAVVVVPFMASCGKTSDGTVNSYNSQLVMANLSQDAGPVDLYINNNIQNGTTPYRYPIASSYFYLNTIGSPIQIRSNGGTKPTLLTTDSVPRANAKYTLFITGIKNDGNLRYVFVVDTSVLPVVGRGRIRFINTSPRSSPLDVYANGTIAFKNIKLDSCTKFIDIPVGDYNFTVYANGDMSTILNTFRQTVGDGKLYTIYTYGIVGRTDSAAFNSGVITNK</sequence>
<name>A0ABY7TAX4_9SPHI</name>
<dbReference type="Proteomes" id="UP001216139">
    <property type="component" value="Chromosome"/>
</dbReference>
<gene>
    <name evidence="2" type="ORF">PQO05_06540</name>
</gene>
<dbReference type="InterPro" id="IPR025510">
    <property type="entry name" value="DUF4397"/>
</dbReference>
<protein>
    <submittedName>
        <fullName evidence="2">DUF4397 domain-containing protein</fullName>
    </submittedName>
</protein>
<evidence type="ECO:0000313" key="3">
    <source>
        <dbReference type="Proteomes" id="UP001216139"/>
    </source>
</evidence>
<feature type="domain" description="DUF4397" evidence="1">
    <location>
        <begin position="43"/>
        <end position="155"/>
    </location>
</feature>
<dbReference type="PROSITE" id="PS51257">
    <property type="entry name" value="PROKAR_LIPOPROTEIN"/>
    <property type="match status" value="1"/>
</dbReference>
<accession>A0ABY7TAX4</accession>
<organism evidence="2 3">
    <name type="scientific">Mucilaginibacter jinjuensis</name>
    <dbReference type="NCBI Taxonomy" id="1176721"/>
    <lineage>
        <taxon>Bacteria</taxon>
        <taxon>Pseudomonadati</taxon>
        <taxon>Bacteroidota</taxon>
        <taxon>Sphingobacteriia</taxon>
        <taxon>Sphingobacteriales</taxon>
        <taxon>Sphingobacteriaceae</taxon>
        <taxon>Mucilaginibacter</taxon>
    </lineage>
</organism>